<reference evidence="3" key="2">
    <citation type="book" date="2010" name="PROCEEDINGS OF 13TH INTERNATIONAL CONFERENCE ON HARMFUL ALGAE" publisher="International Society For The Study of Harmful Algae" city="Hong Kong, China">
        <title>Dinoflagellate meta-transcriptomics enabled by spliced leader.</title>
        <editorList>
            <person name="Unknown A."/>
        </editorList>
        <authorList>
            <person name="Lin S."/>
            <person name="Zhang H."/>
        </authorList>
    </citation>
    <scope>NUCLEOTIDE SEQUENCE</scope>
    <source>
        <strain evidence="3">CCMP1831</strain>
    </source>
</reference>
<organism evidence="3">
    <name type="scientific">Pfiesteria piscicida</name>
    <name type="common">Phantom dinoflagellate</name>
    <dbReference type="NCBI Taxonomy" id="71001"/>
    <lineage>
        <taxon>Eukaryota</taxon>
        <taxon>Sar</taxon>
        <taxon>Alveolata</taxon>
        <taxon>Dinophyceae</taxon>
        <taxon>Peridiniales</taxon>
        <taxon>Pfiesteriaceae</taxon>
        <taxon>Pfiesteria</taxon>
    </lineage>
</organism>
<dbReference type="AlphaFoldDB" id="E8Z690"/>
<name>E8Z690_PFIPI</name>
<feature type="compositionally biased region" description="Low complexity" evidence="1">
    <location>
        <begin position="254"/>
        <end position="265"/>
    </location>
</feature>
<evidence type="ECO:0000256" key="2">
    <source>
        <dbReference type="SAM" id="SignalP"/>
    </source>
</evidence>
<sequence>ATVGIALTVLLGALLAVRRRKVKAVGFDAHIKHFQTERKSIAGNDPEAPPDIGRPDEAFVESRFELWQAQGTSRTLPACSAAEIARADLENVLLDVWDGQTAAFPGRANSERESMLASTPAGVMIRNFLRPKPMDVEASLVHVSVAADNPPSLDPSVVDPLSRHNSVLSLPSVRSRHSLVQLETPKNSDPLSCFELMGTAKPFRARRGTKERFVMHDITELAACPDQLHNRHGDDGLSWPPVPQPETASLVVNSEETTASRTSSA</sequence>
<feature type="region of interest" description="Disordered" evidence="1">
    <location>
        <begin position="227"/>
        <end position="265"/>
    </location>
</feature>
<accession>E8Z690</accession>
<protein>
    <submittedName>
        <fullName evidence="3">Uncharacterized protein</fullName>
    </submittedName>
</protein>
<keyword evidence="2" id="KW-0732">Signal</keyword>
<dbReference type="EMBL" id="FJ599917">
    <property type="protein sequence ID" value="ACU44970.1"/>
    <property type="molecule type" value="mRNA"/>
</dbReference>
<evidence type="ECO:0000256" key="1">
    <source>
        <dbReference type="SAM" id="MobiDB-lite"/>
    </source>
</evidence>
<evidence type="ECO:0000313" key="3">
    <source>
        <dbReference type="EMBL" id="ACU44970.1"/>
    </source>
</evidence>
<feature type="signal peptide" evidence="2">
    <location>
        <begin position="1"/>
        <end position="24"/>
    </location>
</feature>
<feature type="chain" id="PRO_5003232312" evidence="2">
    <location>
        <begin position="25"/>
        <end position="265"/>
    </location>
</feature>
<proteinExistence type="evidence at transcript level"/>
<reference evidence="3" key="1">
    <citation type="submission" date="2008-12" db="EMBL/GenBank/DDBJ databases">
        <authorList>
            <person name="Zhang H."/>
            <person name="Lin S."/>
        </authorList>
    </citation>
    <scope>NUCLEOTIDE SEQUENCE</scope>
    <source>
        <strain evidence="3">CCMP1831</strain>
    </source>
</reference>
<feature type="non-terminal residue" evidence="3">
    <location>
        <position position="1"/>
    </location>
</feature>